<dbReference type="PANTHER" id="PTHR37461">
    <property type="entry name" value="ANTI-SIGMA-K FACTOR RSKA"/>
    <property type="match status" value="1"/>
</dbReference>
<proteinExistence type="predicted"/>
<keyword evidence="6" id="KW-0804">Transcription</keyword>
<dbReference type="GO" id="GO:0016020">
    <property type="term" value="C:membrane"/>
    <property type="evidence" value="ECO:0007669"/>
    <property type="project" value="UniProtKB-SubCell"/>
</dbReference>
<dbReference type="InterPro" id="IPR041916">
    <property type="entry name" value="Anti_sigma_zinc_sf"/>
</dbReference>
<dbReference type="AlphaFoldDB" id="A0AAU8DSA8"/>
<dbReference type="GO" id="GO:0016989">
    <property type="term" value="F:sigma factor antagonist activity"/>
    <property type="evidence" value="ECO:0007669"/>
    <property type="project" value="TreeGrafter"/>
</dbReference>
<keyword evidence="4" id="KW-0805">Transcription regulation</keyword>
<sequence length="234" mass="24169">MSAIENERCLDSAEYVLGLLPVGERAAFSDHLSECPDCQARVGELAELLPLLALPAPPTLSVPALEPVVAVPTATQRATAGRRRFTSRRPVQWAAGLLTAAAAVLALFTIIRPAGPATAATEIATSASAAEPLVRTFPGLDVASVSVSVSAANTGSSMIVLCSGALDQNASHDAAGGLVSLWVWTRSGDQVEVTAWTDMPGSMTFAGRSSVAPADIAVFELRGRFGESLSRVNA</sequence>
<dbReference type="EMBL" id="CP159218">
    <property type="protein sequence ID" value="XCG64357.1"/>
    <property type="molecule type" value="Genomic_DNA"/>
</dbReference>
<evidence type="ECO:0000256" key="6">
    <source>
        <dbReference type="ARBA" id="ARBA00023163"/>
    </source>
</evidence>
<name>A0AAU8DSA8_9ACTN</name>
<reference evidence="8" key="1">
    <citation type="submission" date="2024-05" db="EMBL/GenBank/DDBJ databases">
        <authorList>
            <person name="Cai S.Y."/>
            <person name="Jin L.M."/>
            <person name="Li H.R."/>
        </authorList>
    </citation>
    <scope>NUCLEOTIDE SEQUENCE</scope>
    <source>
        <strain evidence="8">A5-74</strain>
    </source>
</reference>
<organism evidence="8">
    <name type="scientific">Nakamurella sp. A5-74</name>
    <dbReference type="NCBI Taxonomy" id="3158264"/>
    <lineage>
        <taxon>Bacteria</taxon>
        <taxon>Bacillati</taxon>
        <taxon>Actinomycetota</taxon>
        <taxon>Actinomycetes</taxon>
        <taxon>Nakamurellales</taxon>
        <taxon>Nakamurellaceae</taxon>
        <taxon>Nakamurella</taxon>
    </lineage>
</organism>
<dbReference type="GO" id="GO:0006417">
    <property type="term" value="P:regulation of translation"/>
    <property type="evidence" value="ECO:0007669"/>
    <property type="project" value="TreeGrafter"/>
</dbReference>
<dbReference type="Gene3D" id="1.10.10.1320">
    <property type="entry name" value="Anti-sigma factor, zinc-finger domain"/>
    <property type="match status" value="1"/>
</dbReference>
<evidence type="ECO:0000256" key="1">
    <source>
        <dbReference type="ARBA" id="ARBA00004167"/>
    </source>
</evidence>
<evidence type="ECO:0000256" key="2">
    <source>
        <dbReference type="ARBA" id="ARBA00022692"/>
    </source>
</evidence>
<keyword evidence="2 7" id="KW-0812">Transmembrane</keyword>
<dbReference type="RefSeq" id="WP_353649970.1">
    <property type="nucleotide sequence ID" value="NZ_CP159218.1"/>
</dbReference>
<gene>
    <name evidence="8" type="ORF">ABLG96_03125</name>
</gene>
<comment type="subcellular location">
    <subcellularLocation>
        <location evidence="1">Membrane</location>
        <topology evidence="1">Single-pass membrane protein</topology>
    </subcellularLocation>
</comment>
<dbReference type="PANTHER" id="PTHR37461:SF1">
    <property type="entry name" value="ANTI-SIGMA-K FACTOR RSKA"/>
    <property type="match status" value="1"/>
</dbReference>
<evidence type="ECO:0000256" key="4">
    <source>
        <dbReference type="ARBA" id="ARBA00023015"/>
    </source>
</evidence>
<keyword evidence="3 7" id="KW-1133">Transmembrane helix</keyword>
<evidence type="ECO:0000256" key="5">
    <source>
        <dbReference type="ARBA" id="ARBA00023136"/>
    </source>
</evidence>
<feature type="transmembrane region" description="Helical" evidence="7">
    <location>
        <begin position="91"/>
        <end position="111"/>
    </location>
</feature>
<accession>A0AAU8DSA8</accession>
<protein>
    <submittedName>
        <fullName evidence="8">Zf-HC2 domain-containing protein</fullName>
    </submittedName>
</protein>
<evidence type="ECO:0000313" key="8">
    <source>
        <dbReference type="EMBL" id="XCG64357.1"/>
    </source>
</evidence>
<dbReference type="InterPro" id="IPR051474">
    <property type="entry name" value="Anti-sigma-K/W_factor"/>
</dbReference>
<keyword evidence="5 7" id="KW-0472">Membrane</keyword>
<evidence type="ECO:0000256" key="7">
    <source>
        <dbReference type="SAM" id="Phobius"/>
    </source>
</evidence>
<evidence type="ECO:0000256" key="3">
    <source>
        <dbReference type="ARBA" id="ARBA00022989"/>
    </source>
</evidence>